<evidence type="ECO:0000313" key="2">
    <source>
        <dbReference type="Proteomes" id="UP000828872"/>
    </source>
</evidence>
<protein>
    <submittedName>
        <fullName evidence="1">Uncharacterized protein</fullName>
    </submittedName>
</protein>
<name>A0AAE7SRK2_9CAUD</name>
<sequence>MDSKNIMKLIKTCQSFGIQTENIPTKELIIHLESELVASYTSLHKALKHNSESVVQAILLDITTLKETLKPFS</sequence>
<evidence type="ECO:0000313" key="1">
    <source>
        <dbReference type="EMBL" id="QXP45415.1"/>
    </source>
</evidence>
<keyword evidence="2" id="KW-1185">Reference proteome</keyword>
<proteinExistence type="predicted"/>
<accession>A0AAE7SRK2</accession>
<reference evidence="1 2" key="1">
    <citation type="journal article" date="2021" name="Microbiol. Resour. Announc.">
        <title>Genome Sequences of Bacteriophages cd2, cd3, and cd4, which Specifically Target Carnobacterium divergens.</title>
        <authorList>
            <person name="Zhang P."/>
            <person name="Britton A.P."/>
            <person name="Visser K.A."/>
            <person name="Welke C.A."/>
            <person name="Wassink H."/>
            <person name="Prins E."/>
            <person name="Yang X."/>
            <person name="Martin-Visscher L.A."/>
        </authorList>
    </citation>
    <scope>NUCLEOTIDE SEQUENCE [LARGE SCALE GENOMIC DNA]</scope>
    <source>
        <strain evidence="2">cd4</strain>
    </source>
</reference>
<organism evidence="1 2">
    <name type="scientific">Carnobacterium phage cd4</name>
    <dbReference type="NCBI Taxonomy" id="2849246"/>
    <lineage>
        <taxon>Viruses</taxon>
        <taxon>Duplodnaviria</taxon>
        <taxon>Heunggongvirae</taxon>
        <taxon>Uroviricota</taxon>
        <taxon>Caudoviricetes</taxon>
        <taxon>Carnodivirus</taxon>
        <taxon>Carnodivirus cd4-like</taxon>
    </lineage>
</organism>
<dbReference type="EMBL" id="MZ399596">
    <property type="protein sequence ID" value="QXP45415.1"/>
    <property type="molecule type" value="Genomic_DNA"/>
</dbReference>
<dbReference type="Proteomes" id="UP000828872">
    <property type="component" value="Segment"/>
</dbReference>
<gene>
    <name evidence="1" type="ORF">cd4_095</name>
</gene>